<keyword evidence="7" id="KW-1185">Reference proteome</keyword>
<dbReference type="PRINTS" id="PR00380">
    <property type="entry name" value="KINESINHEAVY"/>
</dbReference>
<dbReference type="STRING" id="1890364.A0A2P6MXB1"/>
<evidence type="ECO:0000313" key="7">
    <source>
        <dbReference type="Proteomes" id="UP000241769"/>
    </source>
</evidence>
<gene>
    <name evidence="6" type="ORF">PROFUN_15301</name>
</gene>
<dbReference type="Gene3D" id="3.40.850.10">
    <property type="entry name" value="Kinesin motor domain"/>
    <property type="match status" value="1"/>
</dbReference>
<proteinExistence type="inferred from homology"/>
<feature type="coiled-coil region" evidence="3">
    <location>
        <begin position="100"/>
        <end position="134"/>
    </location>
</feature>
<evidence type="ECO:0000256" key="4">
    <source>
        <dbReference type="SAM" id="MobiDB-lite"/>
    </source>
</evidence>
<organism evidence="6 7">
    <name type="scientific">Planoprotostelium fungivorum</name>
    <dbReference type="NCBI Taxonomy" id="1890364"/>
    <lineage>
        <taxon>Eukaryota</taxon>
        <taxon>Amoebozoa</taxon>
        <taxon>Evosea</taxon>
        <taxon>Variosea</taxon>
        <taxon>Cavosteliida</taxon>
        <taxon>Cavosteliaceae</taxon>
        <taxon>Planoprotostelium</taxon>
    </lineage>
</organism>
<dbReference type="PANTHER" id="PTHR47972">
    <property type="entry name" value="KINESIN-LIKE PROTEIN KLP-3"/>
    <property type="match status" value="1"/>
</dbReference>
<keyword evidence="2" id="KW-0067">ATP-binding</keyword>
<dbReference type="EMBL" id="MDYQ01000333">
    <property type="protein sequence ID" value="PRP76362.1"/>
    <property type="molecule type" value="Genomic_DNA"/>
</dbReference>
<evidence type="ECO:0000256" key="3">
    <source>
        <dbReference type="SAM" id="Coils"/>
    </source>
</evidence>
<keyword evidence="3" id="KW-0175">Coiled coil</keyword>
<dbReference type="PROSITE" id="PS50067">
    <property type="entry name" value="KINESIN_MOTOR_2"/>
    <property type="match status" value="1"/>
</dbReference>
<comment type="caution">
    <text evidence="6">The sequence shown here is derived from an EMBL/GenBank/DDBJ whole genome shotgun (WGS) entry which is preliminary data.</text>
</comment>
<dbReference type="GO" id="GO:0007018">
    <property type="term" value="P:microtubule-based movement"/>
    <property type="evidence" value="ECO:0007669"/>
    <property type="project" value="InterPro"/>
</dbReference>
<feature type="compositionally biased region" description="Basic and acidic residues" evidence="4">
    <location>
        <begin position="44"/>
        <end position="67"/>
    </location>
</feature>
<reference evidence="6 7" key="1">
    <citation type="journal article" date="2018" name="Genome Biol. Evol.">
        <title>Multiple Roots of Fruiting Body Formation in Amoebozoa.</title>
        <authorList>
            <person name="Hillmann F."/>
            <person name="Forbes G."/>
            <person name="Novohradska S."/>
            <person name="Ferling I."/>
            <person name="Riege K."/>
            <person name="Groth M."/>
            <person name="Westermann M."/>
            <person name="Marz M."/>
            <person name="Spaller T."/>
            <person name="Winckler T."/>
            <person name="Schaap P."/>
            <person name="Glockner G."/>
        </authorList>
    </citation>
    <scope>NUCLEOTIDE SEQUENCE [LARGE SCALE GENOMIC DNA]</scope>
    <source>
        <strain evidence="6 7">Jena</strain>
    </source>
</reference>
<comment type="similarity">
    <text evidence="2">Belongs to the TRAFAC class myosin-kinesin ATPase superfamily. Kinesin family.</text>
</comment>
<evidence type="ECO:0000256" key="1">
    <source>
        <dbReference type="ARBA" id="ARBA00022448"/>
    </source>
</evidence>
<dbReference type="OrthoDB" id="3176171at2759"/>
<feature type="compositionally biased region" description="Acidic residues" evidence="4">
    <location>
        <begin position="7"/>
        <end position="16"/>
    </location>
</feature>
<dbReference type="GO" id="GO:0008017">
    <property type="term" value="F:microtubule binding"/>
    <property type="evidence" value="ECO:0007669"/>
    <property type="project" value="InterPro"/>
</dbReference>
<evidence type="ECO:0000259" key="5">
    <source>
        <dbReference type="PROSITE" id="PS50067"/>
    </source>
</evidence>
<dbReference type="Pfam" id="PF00225">
    <property type="entry name" value="Kinesin"/>
    <property type="match status" value="1"/>
</dbReference>
<evidence type="ECO:0000256" key="2">
    <source>
        <dbReference type="PROSITE-ProRule" id="PRU00283"/>
    </source>
</evidence>
<dbReference type="GO" id="GO:0015630">
    <property type="term" value="C:microtubule cytoskeleton"/>
    <property type="evidence" value="ECO:0007669"/>
    <property type="project" value="TreeGrafter"/>
</dbReference>
<feature type="region of interest" description="Disordered" evidence="4">
    <location>
        <begin position="600"/>
        <end position="639"/>
    </location>
</feature>
<dbReference type="Proteomes" id="UP000241769">
    <property type="component" value="Unassembled WGS sequence"/>
</dbReference>
<feature type="coiled-coil region" evidence="3">
    <location>
        <begin position="472"/>
        <end position="545"/>
    </location>
</feature>
<protein>
    <recommendedName>
        <fullName evidence="5">Kinesin motor domain-containing protein</fullName>
    </recommendedName>
</protein>
<dbReference type="InterPro" id="IPR001752">
    <property type="entry name" value="Kinesin_motor_dom"/>
</dbReference>
<dbReference type="SUPFAM" id="SSF52540">
    <property type="entry name" value="P-loop containing nucleoside triphosphate hydrolases"/>
    <property type="match status" value="1"/>
</dbReference>
<name>A0A2P6MXB1_9EUKA</name>
<keyword evidence="2" id="KW-0547">Nucleotide-binding</keyword>
<dbReference type="InParanoid" id="A0A2P6MXB1"/>
<dbReference type="SMART" id="SM00129">
    <property type="entry name" value="KISc"/>
    <property type="match status" value="1"/>
</dbReference>
<keyword evidence="2" id="KW-0505">Motor protein</keyword>
<sequence>MTRFGLDDEYDEENVIEPDRLSMEGISNFGQTGRPDSDIEYEEEKGSDVDILDRETVCESAEIKNEQTQDVPEEEEEEKEKDNGDWESNEYGGFYAQEKIRELETDNEFLKAEYTRVQKEKRDVFNQLQELRGNIRVFCRVRPSKEDSEGTVTYGRDGDQVSNIQVDHKRFALDHIFTPDNSQDDVFKQVEPLISSLIDGYSVCIFAYGQTGSGKTYTMEGTEEDPGINLRALSLLYHEIENRSHAGTARFEITGTAFEIYNETYRDLLAEADTKTKITVLQSEDKINVKGATERQLKTYDETYQFLEDAKKNRSVGATDANQDSSRSHSVFRFEIFQHNLISNHSTRSKFFLIDLAGCERQSKTNATGDRMRESCHINKSLSALGNVMSALHSRSGHIPYRSSKLTALLQDSFGGHSKVLMMVQLSPDESDSQETVNSLQFATRACSIELGAAQKNILGVDSGPSRSTKATKQHEAEMRIKDEALKQLKMQLHAAEERAKKSDNANKITSNRHNRYVKDKEAEIQMLKNELATANKLVVTLKRQNERQASENSAPKKVHEVRLNQTMPKGQSFRGLSETVNGTLSKRTGLAATGGLPKRANFTVQASSTTTATTKTTKKRPSQEDKSTLTKKRRVRQK</sequence>
<evidence type="ECO:0000313" key="6">
    <source>
        <dbReference type="EMBL" id="PRP76362.1"/>
    </source>
</evidence>
<dbReference type="InterPro" id="IPR036961">
    <property type="entry name" value="Kinesin_motor_dom_sf"/>
</dbReference>
<feature type="compositionally biased region" description="Low complexity" evidence="4">
    <location>
        <begin position="607"/>
        <end position="616"/>
    </location>
</feature>
<feature type="binding site" evidence="2">
    <location>
        <begin position="209"/>
        <end position="216"/>
    </location>
    <ligand>
        <name>ATP</name>
        <dbReference type="ChEBI" id="CHEBI:30616"/>
    </ligand>
</feature>
<dbReference type="InterPro" id="IPR027640">
    <property type="entry name" value="Kinesin-like_fam"/>
</dbReference>
<keyword evidence="1" id="KW-0813">Transport</keyword>
<dbReference type="InterPro" id="IPR027417">
    <property type="entry name" value="P-loop_NTPase"/>
</dbReference>
<accession>A0A2P6MXB1</accession>
<feature type="region of interest" description="Disordered" evidence="4">
    <location>
        <begin position="1"/>
        <end position="91"/>
    </location>
</feature>
<feature type="domain" description="Kinesin motor" evidence="5">
    <location>
        <begin position="134"/>
        <end position="449"/>
    </location>
</feature>
<dbReference type="GO" id="GO:0003777">
    <property type="term" value="F:microtubule motor activity"/>
    <property type="evidence" value="ECO:0007669"/>
    <property type="project" value="InterPro"/>
</dbReference>
<dbReference type="PANTHER" id="PTHR47972:SF28">
    <property type="entry name" value="KINESIN-LIKE PROTEIN KLP-3"/>
    <property type="match status" value="1"/>
</dbReference>
<dbReference type="GO" id="GO:0005524">
    <property type="term" value="F:ATP binding"/>
    <property type="evidence" value="ECO:0007669"/>
    <property type="project" value="UniProtKB-UniRule"/>
</dbReference>
<dbReference type="AlphaFoldDB" id="A0A2P6MXB1"/>
<feature type="compositionally biased region" description="Basic residues" evidence="4">
    <location>
        <begin position="630"/>
        <end position="639"/>
    </location>
</feature>